<keyword evidence="2" id="KW-0813">Transport</keyword>
<dbReference type="InterPro" id="IPR003439">
    <property type="entry name" value="ABC_transporter-like_ATP-bd"/>
</dbReference>
<keyword evidence="4" id="KW-0547">Nucleotide-binding</keyword>
<dbReference type="InterPro" id="IPR027417">
    <property type="entry name" value="P-loop_NTPase"/>
</dbReference>
<comment type="caution">
    <text evidence="9">The sequence shown here is derived from an EMBL/GenBank/DDBJ whole genome shotgun (WGS) entry which is preliminary data.</text>
</comment>
<name>A0A8T2XNX4_POPDE</name>
<dbReference type="AlphaFoldDB" id="A0A8T2XNX4"/>
<feature type="domain" description="ABC transporter" evidence="8">
    <location>
        <begin position="47"/>
        <end position="300"/>
    </location>
</feature>
<dbReference type="GO" id="GO:0042626">
    <property type="term" value="F:ATPase-coupled transmembrane transporter activity"/>
    <property type="evidence" value="ECO:0007669"/>
    <property type="project" value="TreeGrafter"/>
</dbReference>
<keyword evidence="7" id="KW-0472">Membrane</keyword>
<comment type="subcellular location">
    <subcellularLocation>
        <location evidence="1">Membrane</location>
        <topology evidence="1">Multi-pass membrane protein</topology>
    </subcellularLocation>
</comment>
<evidence type="ECO:0000256" key="3">
    <source>
        <dbReference type="ARBA" id="ARBA00022692"/>
    </source>
</evidence>
<evidence type="ECO:0000259" key="8">
    <source>
        <dbReference type="PROSITE" id="PS50893"/>
    </source>
</evidence>
<dbReference type="Gene3D" id="3.40.50.300">
    <property type="entry name" value="P-loop containing nucleotide triphosphate hydrolases"/>
    <property type="match status" value="1"/>
</dbReference>
<dbReference type="GO" id="GO:0005737">
    <property type="term" value="C:cytoplasm"/>
    <property type="evidence" value="ECO:0007669"/>
    <property type="project" value="UniProtKB-ARBA"/>
</dbReference>
<gene>
    <name evidence="9" type="ORF">H0E87_021071</name>
</gene>
<organism evidence="9 10">
    <name type="scientific">Populus deltoides</name>
    <name type="common">Eastern poplar</name>
    <name type="synonym">Eastern cottonwood</name>
    <dbReference type="NCBI Taxonomy" id="3696"/>
    <lineage>
        <taxon>Eukaryota</taxon>
        <taxon>Viridiplantae</taxon>
        <taxon>Streptophyta</taxon>
        <taxon>Embryophyta</taxon>
        <taxon>Tracheophyta</taxon>
        <taxon>Spermatophyta</taxon>
        <taxon>Magnoliopsida</taxon>
        <taxon>eudicotyledons</taxon>
        <taxon>Gunneridae</taxon>
        <taxon>Pentapetalae</taxon>
        <taxon>rosids</taxon>
        <taxon>fabids</taxon>
        <taxon>Malpighiales</taxon>
        <taxon>Salicaceae</taxon>
        <taxon>Saliceae</taxon>
        <taxon>Populus</taxon>
    </lineage>
</organism>
<evidence type="ECO:0000256" key="4">
    <source>
        <dbReference type="ARBA" id="ARBA00022741"/>
    </source>
</evidence>
<sequence>MFSSQFFTTASTALAFWHGAFDGRVNIPRATFPSVFDTAYVIAEAGSMTNDLSKGGNGIGSVFAILDRKSEIDPSNLWGTLDIKKKVKWLRKTVALVRPSGSGKSTIFGLIDRFCDPMKQAVFIDRQDIKSYNLRMLISHIKLVSQEPTLFAGTIRENIAYGKEDARESEIRKAAVVANAHEFIKWGMKDGYDTYCGERGVQLSGGQKQRIALARAILKDPSILLLDEATSALDSVSESLVQEALEKMMVGRTCVVIAHRLSTIQKSNCIAIIRNGKGVEQRSHNELMELGLGGEYYSLTKVQSGSSSYQ</sequence>
<dbReference type="PROSITE" id="PS00211">
    <property type="entry name" value="ABC_TRANSPORTER_1"/>
    <property type="match status" value="1"/>
</dbReference>
<protein>
    <recommendedName>
        <fullName evidence="8">ABC transporter domain-containing protein</fullName>
    </recommendedName>
</protein>
<dbReference type="InterPro" id="IPR017871">
    <property type="entry name" value="ABC_transporter-like_CS"/>
</dbReference>
<reference evidence="9" key="1">
    <citation type="journal article" date="2021" name="J. Hered.">
        <title>Genome Assembly of Salicaceae Populus deltoides (Eastern Cottonwood) I-69 Based on Nanopore Sequencing and Hi-C Technologies.</title>
        <authorList>
            <person name="Bai S."/>
            <person name="Wu H."/>
            <person name="Zhang J."/>
            <person name="Pan Z."/>
            <person name="Zhao W."/>
            <person name="Li Z."/>
            <person name="Tong C."/>
        </authorList>
    </citation>
    <scope>NUCLEOTIDE SEQUENCE</scope>
    <source>
        <tissue evidence="9">Leaf</tissue>
    </source>
</reference>
<accession>A0A8T2XNX4</accession>
<evidence type="ECO:0000313" key="10">
    <source>
        <dbReference type="Proteomes" id="UP000807159"/>
    </source>
</evidence>
<dbReference type="FunFam" id="3.40.50.300:FF:000836">
    <property type="entry name" value="ABC transporter B family member 25"/>
    <property type="match status" value="1"/>
</dbReference>
<dbReference type="GO" id="GO:0005524">
    <property type="term" value="F:ATP binding"/>
    <property type="evidence" value="ECO:0007669"/>
    <property type="project" value="UniProtKB-KW"/>
</dbReference>
<dbReference type="SUPFAM" id="SSF52540">
    <property type="entry name" value="P-loop containing nucleoside triphosphate hydrolases"/>
    <property type="match status" value="1"/>
</dbReference>
<evidence type="ECO:0000256" key="6">
    <source>
        <dbReference type="ARBA" id="ARBA00022989"/>
    </source>
</evidence>
<evidence type="ECO:0000313" key="9">
    <source>
        <dbReference type="EMBL" id="KAH8494532.1"/>
    </source>
</evidence>
<dbReference type="InterPro" id="IPR039421">
    <property type="entry name" value="Type_1_exporter"/>
</dbReference>
<dbReference type="PROSITE" id="PS50893">
    <property type="entry name" value="ABC_TRANSPORTER_2"/>
    <property type="match status" value="1"/>
</dbReference>
<dbReference type="InterPro" id="IPR003593">
    <property type="entry name" value="AAA+_ATPase"/>
</dbReference>
<dbReference type="GO" id="GO:0016020">
    <property type="term" value="C:membrane"/>
    <property type="evidence" value="ECO:0007669"/>
    <property type="project" value="UniProtKB-SubCell"/>
</dbReference>
<evidence type="ECO:0000256" key="5">
    <source>
        <dbReference type="ARBA" id="ARBA00022840"/>
    </source>
</evidence>
<proteinExistence type="predicted"/>
<evidence type="ECO:0000256" key="1">
    <source>
        <dbReference type="ARBA" id="ARBA00004141"/>
    </source>
</evidence>
<dbReference type="Pfam" id="PF00005">
    <property type="entry name" value="ABC_tran"/>
    <property type="match status" value="1"/>
</dbReference>
<dbReference type="SMART" id="SM00382">
    <property type="entry name" value="AAA"/>
    <property type="match status" value="1"/>
</dbReference>
<dbReference type="GO" id="GO:0016887">
    <property type="term" value="F:ATP hydrolysis activity"/>
    <property type="evidence" value="ECO:0007669"/>
    <property type="project" value="InterPro"/>
</dbReference>
<dbReference type="PANTHER" id="PTHR24221:SF245">
    <property type="entry name" value="MULTIDRUG RESISTANCE PROTEIN"/>
    <property type="match status" value="1"/>
</dbReference>
<keyword evidence="6" id="KW-1133">Transmembrane helix</keyword>
<evidence type="ECO:0000256" key="7">
    <source>
        <dbReference type="ARBA" id="ARBA00023136"/>
    </source>
</evidence>
<evidence type="ECO:0000256" key="2">
    <source>
        <dbReference type="ARBA" id="ARBA00022448"/>
    </source>
</evidence>
<keyword evidence="5" id="KW-0067">ATP-binding</keyword>
<keyword evidence="10" id="KW-1185">Reference proteome</keyword>
<keyword evidence="3" id="KW-0812">Transmembrane</keyword>
<dbReference type="EMBL" id="JACEGQ020000011">
    <property type="protein sequence ID" value="KAH8494532.1"/>
    <property type="molecule type" value="Genomic_DNA"/>
</dbReference>
<dbReference type="PANTHER" id="PTHR24221">
    <property type="entry name" value="ATP-BINDING CASSETTE SUB-FAMILY B"/>
    <property type="match status" value="1"/>
</dbReference>
<dbReference type="Proteomes" id="UP000807159">
    <property type="component" value="Chromosome 11"/>
</dbReference>